<feature type="transmembrane region" description="Helical" evidence="1">
    <location>
        <begin position="53"/>
        <end position="74"/>
    </location>
</feature>
<organism evidence="2">
    <name type="scientific">uncultured Frankineae bacterium</name>
    <dbReference type="NCBI Taxonomy" id="437475"/>
    <lineage>
        <taxon>Bacteria</taxon>
        <taxon>Bacillati</taxon>
        <taxon>Actinomycetota</taxon>
        <taxon>Actinomycetes</taxon>
        <taxon>Frankiales</taxon>
        <taxon>environmental samples</taxon>
    </lineage>
</organism>
<evidence type="ECO:0000256" key="1">
    <source>
        <dbReference type="SAM" id="Phobius"/>
    </source>
</evidence>
<protein>
    <submittedName>
        <fullName evidence="2">Uncharacterized protein</fullName>
    </submittedName>
</protein>
<name>A0A6J4KRP6_9ACTN</name>
<feature type="transmembrane region" description="Helical" evidence="1">
    <location>
        <begin position="20"/>
        <end position="41"/>
    </location>
</feature>
<sequence length="95" mass="9907">MTRPSRRTERRDDIRTEAAFLGWTCVVLAVLGWSFAARLAFDDGRVAITDGGWLVLWSVLGLAGTVGAAACYAVSAVARLLAADPEDGGPGITAG</sequence>
<proteinExistence type="predicted"/>
<gene>
    <name evidence="2" type="ORF">AVDCRST_MAG16-72</name>
</gene>
<dbReference type="AlphaFoldDB" id="A0A6J4KRP6"/>
<keyword evidence="1" id="KW-0812">Transmembrane</keyword>
<accession>A0A6J4KRP6</accession>
<dbReference type="EMBL" id="CADCUE010000005">
    <property type="protein sequence ID" value="CAA9309822.1"/>
    <property type="molecule type" value="Genomic_DNA"/>
</dbReference>
<keyword evidence="1" id="KW-0472">Membrane</keyword>
<evidence type="ECO:0000313" key="2">
    <source>
        <dbReference type="EMBL" id="CAA9309822.1"/>
    </source>
</evidence>
<reference evidence="2" key="1">
    <citation type="submission" date="2020-02" db="EMBL/GenBank/DDBJ databases">
        <authorList>
            <person name="Meier V. D."/>
        </authorList>
    </citation>
    <scope>NUCLEOTIDE SEQUENCE</scope>
    <source>
        <strain evidence="2">AVDCRST_MAG16</strain>
    </source>
</reference>
<keyword evidence="1" id="KW-1133">Transmembrane helix</keyword>